<keyword evidence="1" id="KW-1133">Transmembrane helix</keyword>
<reference evidence="2" key="1">
    <citation type="journal article" date="2023" name="Comput. Struct. Biotechnol. J.">
        <title>Discovery of a novel marine Bacteroidetes with a rich repertoire of carbohydrate-active enzymes.</title>
        <authorList>
            <person name="Chen B."/>
            <person name="Liu G."/>
            <person name="Chen Q."/>
            <person name="Wang H."/>
            <person name="Liu L."/>
            <person name="Tang K."/>
        </authorList>
    </citation>
    <scope>NUCLEOTIDE SEQUENCE</scope>
    <source>
        <strain evidence="2">TK19036</strain>
    </source>
</reference>
<protein>
    <submittedName>
        <fullName evidence="2">DUF4956 domain-containing protein</fullName>
    </submittedName>
</protein>
<dbReference type="InterPro" id="IPR032531">
    <property type="entry name" value="DUF4956"/>
</dbReference>
<proteinExistence type="predicted"/>
<evidence type="ECO:0000256" key="1">
    <source>
        <dbReference type="SAM" id="Phobius"/>
    </source>
</evidence>
<dbReference type="EMBL" id="CP120682">
    <property type="protein sequence ID" value="WKN40169.1"/>
    <property type="molecule type" value="Genomic_DNA"/>
</dbReference>
<feature type="transmembrane region" description="Helical" evidence="1">
    <location>
        <begin position="20"/>
        <end position="39"/>
    </location>
</feature>
<feature type="transmembrane region" description="Helical" evidence="1">
    <location>
        <begin position="60"/>
        <end position="86"/>
    </location>
</feature>
<feature type="transmembrane region" description="Helical" evidence="1">
    <location>
        <begin position="98"/>
        <end position="130"/>
    </location>
</feature>
<keyword evidence="1" id="KW-0472">Membrane</keyword>
<name>A0AA49JK57_9BACT</name>
<sequence length="223" mass="25161">MIESIYNFYRNVSSTEEGRLIRNLILTAIFAEIVAFAYTRFSNTISNKRSFAKNFFLISVTTMLVITFIKGSLALSLGLVGALSIIRFRTAIKEPEELAYLFLTVGIGLGFGAGYVLLTIIAVLLILLVISIKWLITQRDDQHNLFINFATLKEGEFNTEELIHVLGKYTSTLKLKRFEESGEQFEATFNAVFPDVKSLSSCKNSILSKYPGCNLNYVEMENY</sequence>
<reference evidence="2" key="2">
    <citation type="journal article" date="2024" name="Antonie Van Leeuwenhoek">
        <title>Roseihalotalea indica gen. nov., sp. nov., a halophilic Bacteroidetes from mesopelagic Southwest Indian Ocean with higher carbohydrate metabolic potential.</title>
        <authorList>
            <person name="Chen B."/>
            <person name="Zhang M."/>
            <person name="Lin D."/>
            <person name="Ye J."/>
            <person name="Tang K."/>
        </authorList>
    </citation>
    <scope>NUCLEOTIDE SEQUENCE</scope>
    <source>
        <strain evidence="2">TK19036</strain>
    </source>
</reference>
<gene>
    <name evidence="2" type="ORF">K4G66_15855</name>
</gene>
<evidence type="ECO:0000313" key="2">
    <source>
        <dbReference type="EMBL" id="WKN40169.1"/>
    </source>
</evidence>
<dbReference type="AlphaFoldDB" id="A0AA49JK57"/>
<dbReference type="Pfam" id="PF16316">
    <property type="entry name" value="DUF4956"/>
    <property type="match status" value="1"/>
</dbReference>
<keyword evidence="1" id="KW-0812">Transmembrane</keyword>
<organism evidence="2">
    <name type="scientific">Roseihalotalea indica</name>
    <dbReference type="NCBI Taxonomy" id="2867963"/>
    <lineage>
        <taxon>Bacteria</taxon>
        <taxon>Pseudomonadati</taxon>
        <taxon>Bacteroidota</taxon>
        <taxon>Cytophagia</taxon>
        <taxon>Cytophagales</taxon>
        <taxon>Catalimonadaceae</taxon>
        <taxon>Roseihalotalea</taxon>
    </lineage>
</organism>
<accession>A0AA49JK57</accession>